<evidence type="ECO:0000313" key="2">
    <source>
        <dbReference type="Proteomes" id="UP000603141"/>
    </source>
</evidence>
<sequence length="108" mass="11831">MLTGRSARPDAGGMVSRGELVAGPFGSVRYRLRLQAYAGYRYEICGNSSQEVESWNQLPFSLTQMGPIDRRLHIALSEGMLDLFVAGSPGNEFFSVSFRAPGRESKIG</sequence>
<accession>A0A934S768</accession>
<comment type="caution">
    <text evidence="1">The sequence shown here is derived from an EMBL/GenBank/DDBJ whole genome shotgun (WGS) entry which is preliminary data.</text>
</comment>
<dbReference type="EMBL" id="JAENIJ010000010">
    <property type="protein sequence ID" value="MBK1882464.1"/>
    <property type="molecule type" value="Genomic_DNA"/>
</dbReference>
<reference evidence="1" key="1">
    <citation type="submission" date="2021-01" db="EMBL/GenBank/DDBJ databases">
        <title>Modified the classification status of verrucomicrobia.</title>
        <authorList>
            <person name="Feng X."/>
        </authorList>
    </citation>
    <scope>NUCLEOTIDE SEQUENCE</scope>
    <source>
        <strain evidence="1">KCTC 22041</strain>
    </source>
</reference>
<dbReference type="AlphaFoldDB" id="A0A934S768"/>
<dbReference type="Proteomes" id="UP000603141">
    <property type="component" value="Unassembled WGS sequence"/>
</dbReference>
<dbReference type="RefSeq" id="WP_200269630.1">
    <property type="nucleotide sequence ID" value="NZ_JAENIJ010000010.1"/>
</dbReference>
<name>A0A934S768_9BACT</name>
<organism evidence="1 2">
    <name type="scientific">Luteolibacter pohnpeiensis</name>
    <dbReference type="NCBI Taxonomy" id="454153"/>
    <lineage>
        <taxon>Bacteria</taxon>
        <taxon>Pseudomonadati</taxon>
        <taxon>Verrucomicrobiota</taxon>
        <taxon>Verrucomicrobiia</taxon>
        <taxon>Verrucomicrobiales</taxon>
        <taxon>Verrucomicrobiaceae</taxon>
        <taxon>Luteolibacter</taxon>
    </lineage>
</organism>
<gene>
    <name evidence="1" type="ORF">JIN85_08560</name>
</gene>
<protein>
    <submittedName>
        <fullName evidence="1">Uncharacterized protein</fullName>
    </submittedName>
</protein>
<proteinExistence type="predicted"/>
<evidence type="ECO:0000313" key="1">
    <source>
        <dbReference type="EMBL" id="MBK1882464.1"/>
    </source>
</evidence>
<keyword evidence="2" id="KW-1185">Reference proteome</keyword>